<evidence type="ECO:0000256" key="1">
    <source>
        <dbReference type="SAM" id="MobiDB-lite"/>
    </source>
</evidence>
<gene>
    <name evidence="2" type="primary">CFAP161</name>
</gene>
<dbReference type="PANTHER" id="PTHR24274:SF1">
    <property type="entry name" value="CILIA- AND FLAGELLA-ASSOCIATED PROTEIN 161"/>
    <property type="match status" value="1"/>
</dbReference>
<dbReference type="GO" id="GO:0060271">
    <property type="term" value="P:cilium assembly"/>
    <property type="evidence" value="ECO:0007669"/>
    <property type="project" value="TreeGrafter"/>
</dbReference>
<dbReference type="InParanoid" id="A0A803Y4K4"/>
<dbReference type="PANTHER" id="PTHR24274">
    <property type="entry name" value="CILIA- AND FLAGELLA-ASSOCIATED PROTEIN 161"/>
    <property type="match status" value="1"/>
</dbReference>
<dbReference type="GO" id="GO:0160111">
    <property type="term" value="C:axonemal A tubule inner sheath"/>
    <property type="evidence" value="ECO:0007669"/>
    <property type="project" value="Ensembl"/>
</dbReference>
<dbReference type="OrthoDB" id="2126411at2759"/>
<proteinExistence type="predicted"/>
<accession>A0A803Y4K4</accession>
<reference evidence="2 3" key="1">
    <citation type="journal article" date="2010" name="PLoS Biol.">
        <title>Multi-platform next-generation sequencing of the domestic turkey (Meleagris gallopavo): genome assembly and analysis.</title>
        <authorList>
            <person name="Dalloul R.A."/>
            <person name="Long J.A."/>
            <person name="Zimin A.V."/>
            <person name="Aslam L."/>
            <person name="Beal K."/>
            <person name="Blomberg L.A."/>
            <person name="Bouffard P."/>
            <person name="Burt D.W."/>
            <person name="Crasta O."/>
            <person name="Crooijmans R.P."/>
            <person name="Cooper K."/>
            <person name="Coulombe R.A."/>
            <person name="De S."/>
            <person name="Delany M.E."/>
            <person name="Dodgson J.B."/>
            <person name="Dong J.J."/>
            <person name="Evans C."/>
            <person name="Frederickson K.M."/>
            <person name="Flicek P."/>
            <person name="Florea L."/>
            <person name="Folkerts O."/>
            <person name="Groenen M.A."/>
            <person name="Harkins T.T."/>
            <person name="Herrero J."/>
            <person name="Hoffmann S."/>
            <person name="Megens H.J."/>
            <person name="Jiang A."/>
            <person name="de Jong P."/>
            <person name="Kaiser P."/>
            <person name="Kim H."/>
            <person name="Kim K.W."/>
            <person name="Kim S."/>
            <person name="Langenberger D."/>
            <person name="Lee M.K."/>
            <person name="Lee T."/>
            <person name="Mane S."/>
            <person name="Marcais G."/>
            <person name="Marz M."/>
            <person name="McElroy A.P."/>
            <person name="Modise T."/>
            <person name="Nefedov M."/>
            <person name="Notredame C."/>
            <person name="Paton I.R."/>
            <person name="Payne W.S."/>
            <person name="Pertea G."/>
            <person name="Prickett D."/>
            <person name="Puiu D."/>
            <person name="Qioa D."/>
            <person name="Raineri E."/>
            <person name="Ruffier M."/>
            <person name="Salzberg S.L."/>
            <person name="Schatz M.C."/>
            <person name="Scheuring C."/>
            <person name="Schmidt C.J."/>
            <person name="Schroeder S."/>
            <person name="Searle S.M."/>
            <person name="Smith E.J."/>
            <person name="Smith J."/>
            <person name="Sonstegard T.S."/>
            <person name="Stadler P.F."/>
            <person name="Tafer H."/>
            <person name="Tu Z.J."/>
            <person name="Van Tassell C.P."/>
            <person name="Vilella A.J."/>
            <person name="Williams K.P."/>
            <person name="Yorke J.A."/>
            <person name="Zhang L."/>
            <person name="Zhang H.B."/>
            <person name="Zhang X."/>
            <person name="Zhang Y."/>
            <person name="Reed K.M."/>
        </authorList>
    </citation>
    <scope>NUCLEOTIDE SEQUENCE [LARGE SCALE GENOMIC DNA]</scope>
</reference>
<evidence type="ECO:0000313" key="2">
    <source>
        <dbReference type="Ensembl" id="ENSMGAP00000026701.1"/>
    </source>
</evidence>
<dbReference type="Pfam" id="PF24569">
    <property type="entry name" value="CFAP161"/>
    <property type="match status" value="1"/>
</dbReference>
<evidence type="ECO:0000313" key="3">
    <source>
        <dbReference type="Proteomes" id="UP000001645"/>
    </source>
</evidence>
<dbReference type="Ensembl" id="ENSMGAT00000033528.1">
    <property type="protein sequence ID" value="ENSMGAP00000026701.1"/>
    <property type="gene ID" value="ENSMGAG00000008086.3"/>
</dbReference>
<dbReference type="GeneTree" id="ENSGT00390000018488"/>
<protein>
    <submittedName>
        <fullName evidence="2">Cilia and flagella associated protein 161</fullName>
    </submittedName>
</protein>
<feature type="compositionally biased region" description="Basic and acidic residues" evidence="1">
    <location>
        <begin position="351"/>
        <end position="366"/>
    </location>
</feature>
<dbReference type="GO" id="GO:0036126">
    <property type="term" value="C:sperm flagellum"/>
    <property type="evidence" value="ECO:0007669"/>
    <property type="project" value="Ensembl"/>
</dbReference>
<name>A0A803Y4K4_MELGA</name>
<dbReference type="GO" id="GO:0030317">
    <property type="term" value="P:flagellated sperm motility"/>
    <property type="evidence" value="ECO:0007669"/>
    <property type="project" value="Ensembl"/>
</dbReference>
<sequence length="366" mass="40967">MVTEDAVRPGSARHHGCLPARGCSWGNWKEEACLEEVGEQRGLRSNLREPRLPLPPAVLPPVLLKADVAAPGNAVFPLLKQERLRDFMQKRERGELLMQKINRLNDNLLKKVQLSVSKDGFVCFGDTVMLLSPGKEPSVQRDVEARGELTLAVNLEEVSIYSALALHPPCALSAVTTASPVGRNTFCVLSVDGESVGEPVKFGQKFGLGTTGGFSDPMLYLASDHKSFMRFAKKSYLQQVFLTDELSYLTCWQANFLDPQLRLEYEGFPVPANSKLIITHCHTNRSLAVPRNFWTRSYFGREYEVICHTYLDSHRVEEDKNYWVIVTGNPGDEGGTMLDRPEPQPGGTGKNEFHEEMKNVKIPDYN</sequence>
<dbReference type="Bgee" id="ENSMGAG00000008086">
    <property type="expression patterns" value="Expressed in brain and 3 other cell types or tissues"/>
</dbReference>
<reference evidence="2" key="3">
    <citation type="submission" date="2025-09" db="UniProtKB">
        <authorList>
            <consortium name="Ensembl"/>
        </authorList>
    </citation>
    <scope>IDENTIFICATION</scope>
</reference>
<dbReference type="AlphaFoldDB" id="A0A803Y4K4"/>
<keyword evidence="3" id="KW-1185">Reference proteome</keyword>
<dbReference type="InterPro" id="IPR055325">
    <property type="entry name" value="CF161"/>
</dbReference>
<feature type="region of interest" description="Disordered" evidence="1">
    <location>
        <begin position="333"/>
        <end position="366"/>
    </location>
</feature>
<reference evidence="2" key="2">
    <citation type="submission" date="2025-08" db="UniProtKB">
        <authorList>
            <consortium name="Ensembl"/>
        </authorList>
    </citation>
    <scope>IDENTIFICATION</scope>
</reference>
<dbReference type="Proteomes" id="UP000001645">
    <property type="component" value="Chromosome 12"/>
</dbReference>
<organism evidence="2 3">
    <name type="scientific">Meleagris gallopavo</name>
    <name type="common">Wild turkey</name>
    <dbReference type="NCBI Taxonomy" id="9103"/>
    <lineage>
        <taxon>Eukaryota</taxon>
        <taxon>Metazoa</taxon>
        <taxon>Chordata</taxon>
        <taxon>Craniata</taxon>
        <taxon>Vertebrata</taxon>
        <taxon>Euteleostomi</taxon>
        <taxon>Archelosauria</taxon>
        <taxon>Archosauria</taxon>
        <taxon>Dinosauria</taxon>
        <taxon>Saurischia</taxon>
        <taxon>Theropoda</taxon>
        <taxon>Coelurosauria</taxon>
        <taxon>Aves</taxon>
        <taxon>Neognathae</taxon>
        <taxon>Galloanserae</taxon>
        <taxon>Galliformes</taxon>
        <taxon>Phasianidae</taxon>
        <taxon>Meleagridinae</taxon>
        <taxon>Meleagris</taxon>
    </lineage>
</organism>